<dbReference type="EMBL" id="HE573018">
    <property type="protein sequence ID" value="CCC46635.1"/>
    <property type="molecule type" value="Genomic_DNA"/>
</dbReference>
<organism evidence="2">
    <name type="scientific">Trypanosoma vivax (strain Y486)</name>
    <dbReference type="NCBI Taxonomy" id="1055687"/>
    <lineage>
        <taxon>Eukaryota</taxon>
        <taxon>Discoba</taxon>
        <taxon>Euglenozoa</taxon>
        <taxon>Kinetoplastea</taxon>
        <taxon>Metakinetoplastina</taxon>
        <taxon>Trypanosomatida</taxon>
        <taxon>Trypanosomatidae</taxon>
        <taxon>Trypanosoma</taxon>
        <taxon>Duttonella</taxon>
    </lineage>
</organism>
<evidence type="ECO:0000256" key="1">
    <source>
        <dbReference type="SAM" id="MobiDB-lite"/>
    </source>
</evidence>
<sequence length="1107" mass="120741">MIHLQRQQAQMKRKIKRRSTEKETKGADDRRYDNSGREGSRVLPCNDAVSNEKRSFASQELFDTHFHSSTGERIQLPVLTNLESCTPHHNQERKQERQLRDHKNERRSGATGAFSPDDAVTPSSSPRMHSTTLVNGNGCHCSSSHEQLQEKETKPLYSQCTLRQQGSENMVDSKEGLSHSAQVHLPSEAIRHSCIRSFVSQPVQDFFIQSISATSSVRNSPVPIYPMVGTATETNSTLSYLATSMAHPDSLMSIVLSPLSRSASVPVETPSSSRFSTRESLTRNVSTSQLRSTRPTSPLVWQRRSSCAASRDGTADLLVSTQTCNFSVMLDTSSCPVLSHAQSNDSWTQIHTQPRSHSSSTVMRAWSSVSGIFVGQSDERDSETRSDKESEVILGGSTSVGETPREKIHSNTEIVSEVAMTNHGPPVQIVHRPPTVPNRAPTKDTMETPASGTGEIDDDFYEDFDGIDYDDGEYGSENGDRSIQQYNAMQHRQRLFAPNTSRWRAARRNTSRGICRRSKRLMSDGGGCGSEWNLDERLKELEQIRVTNYEALEERQHQHQHHVCADAVEAPPGSARRRGNVLCSTGHCKTISNVSGSSNGSNHTNQGNLISVRGNYASLRDGHQSDETRSSLTSSPTYSITSVLMKDGSAKKGGGSKGGKNVPDEGQVHAPDEATESSSLTLVSGSTTGMNWHCVSSLNFHSMSLPVLGDGAANVSLPDNTIFNGCETGESKETQSLGSPIPLPGQNGRLHGESIAFEDSDNNCSKRRFCISSRTPRSQSHLLLKRTPRSTTLPCKHQTSLSSSLLLHFMRQYTNKAPKKLAQSCNVLCTVENSPSASPSVEGRKQGRRRNLVTSHERHKSNGPTSRKTVPSVKGEGNAQTPTKIFVRSTASATPANETIKGSTLPTGATVMYAAAAYVEKNSERQSLRTTPVHERGKDRRRDRKHSSPLKGELNGKTVLFAAHSETHQLASQSSRCGARSNGSSVSNHVTGPIPMTSRCTNTKRLKTISCSPTRPLSLSSCLTMRRSSASQTTRTKHIFQSGSLAAPNACSSVPGQPHLHPGSTLHARTAVKASPTSLPACLDPQPQRHTGQATGLSRFRRQATTL</sequence>
<feature type="compositionally biased region" description="Basic and acidic residues" evidence="1">
    <location>
        <begin position="620"/>
        <end position="629"/>
    </location>
</feature>
<feature type="region of interest" description="Disordered" evidence="1">
    <location>
        <begin position="646"/>
        <end position="681"/>
    </location>
</feature>
<feature type="region of interest" description="Disordered" evidence="1">
    <location>
        <begin position="971"/>
        <end position="999"/>
    </location>
</feature>
<gene>
    <name evidence="2" type="ORF">TVY486_0200486</name>
</gene>
<feature type="compositionally biased region" description="Basic and acidic residues" evidence="1">
    <location>
        <begin position="89"/>
        <end position="108"/>
    </location>
</feature>
<feature type="region of interest" description="Disordered" evidence="1">
    <location>
        <begin position="424"/>
        <end position="461"/>
    </location>
</feature>
<name>G0TRR3_TRYVY</name>
<feature type="region of interest" description="Disordered" evidence="1">
    <location>
        <begin position="833"/>
        <end position="884"/>
    </location>
</feature>
<feature type="region of interest" description="Disordered" evidence="1">
    <location>
        <begin position="620"/>
        <end position="639"/>
    </location>
</feature>
<feature type="compositionally biased region" description="Polar residues" evidence="1">
    <location>
        <begin position="971"/>
        <end position="990"/>
    </location>
</feature>
<feature type="compositionally biased region" description="Basic and acidic residues" evidence="1">
    <location>
        <begin position="923"/>
        <end position="940"/>
    </location>
</feature>
<feature type="region of interest" description="Disordered" evidence="1">
    <location>
        <begin position="82"/>
        <end position="131"/>
    </location>
</feature>
<feature type="compositionally biased region" description="Polar residues" evidence="1">
    <location>
        <begin position="630"/>
        <end position="639"/>
    </location>
</feature>
<evidence type="ECO:0000313" key="2">
    <source>
        <dbReference type="EMBL" id="CCC46635.1"/>
    </source>
</evidence>
<feature type="region of interest" description="Disordered" evidence="1">
    <location>
        <begin position="267"/>
        <end position="296"/>
    </location>
</feature>
<feature type="compositionally biased region" description="Basic and acidic residues" evidence="1">
    <location>
        <begin position="662"/>
        <end position="672"/>
    </location>
</feature>
<feature type="region of interest" description="Disordered" evidence="1">
    <location>
        <begin position="923"/>
        <end position="956"/>
    </location>
</feature>
<accession>G0TRR3</accession>
<feature type="region of interest" description="Disordered" evidence="1">
    <location>
        <begin position="1"/>
        <end position="46"/>
    </location>
</feature>
<feature type="compositionally biased region" description="Basic residues" evidence="1">
    <location>
        <begin position="846"/>
        <end position="861"/>
    </location>
</feature>
<protein>
    <submittedName>
        <fullName evidence="2">Uncharacterized protein</fullName>
    </submittedName>
</protein>
<feature type="compositionally biased region" description="Basic and acidic residues" evidence="1">
    <location>
        <begin position="18"/>
        <end position="40"/>
    </location>
</feature>
<dbReference type="AlphaFoldDB" id="G0TRR3"/>
<reference evidence="2" key="1">
    <citation type="journal article" date="2012" name="Proc. Natl. Acad. Sci. U.S.A.">
        <title>Antigenic diversity is generated by distinct evolutionary mechanisms in African trypanosome species.</title>
        <authorList>
            <person name="Jackson A.P."/>
            <person name="Berry A."/>
            <person name="Aslett M."/>
            <person name="Allison H.C."/>
            <person name="Burton P."/>
            <person name="Vavrova-Anderson J."/>
            <person name="Brown R."/>
            <person name="Browne H."/>
            <person name="Corton N."/>
            <person name="Hauser H."/>
            <person name="Gamble J."/>
            <person name="Gilderthorp R."/>
            <person name="Marcello L."/>
            <person name="McQuillan J."/>
            <person name="Otto T.D."/>
            <person name="Quail M.A."/>
            <person name="Sanders M.J."/>
            <person name="van Tonder A."/>
            <person name="Ginger M.L."/>
            <person name="Field M.C."/>
            <person name="Barry J.D."/>
            <person name="Hertz-Fowler C."/>
            <person name="Berriman M."/>
        </authorList>
    </citation>
    <scope>NUCLEOTIDE SEQUENCE</scope>
    <source>
        <strain evidence="2">Y486</strain>
    </source>
</reference>
<feature type="compositionally biased region" description="Polar residues" evidence="1">
    <location>
        <begin position="1"/>
        <end position="10"/>
    </location>
</feature>
<feature type="region of interest" description="Disordered" evidence="1">
    <location>
        <begin position="1085"/>
        <end position="1107"/>
    </location>
</feature>
<feature type="compositionally biased region" description="Polar residues" evidence="1">
    <location>
        <begin position="121"/>
        <end position="131"/>
    </location>
</feature>
<dbReference type="VEuPathDB" id="TriTrypDB:TvY486_0200486"/>
<feature type="compositionally biased region" description="Polar residues" evidence="1">
    <location>
        <begin position="282"/>
        <end position="296"/>
    </location>
</feature>
<proteinExistence type="predicted"/>